<feature type="transmembrane region" description="Helical" evidence="1">
    <location>
        <begin position="62"/>
        <end position="86"/>
    </location>
</feature>
<proteinExistence type="predicted"/>
<keyword evidence="1" id="KW-0472">Membrane</keyword>
<accession>A0A816UEK1</accession>
<keyword evidence="1" id="KW-1133">Transmembrane helix</keyword>
<gene>
    <name evidence="2" type="ORF">MBJ925_LOCUS23673</name>
</gene>
<keyword evidence="1" id="KW-0812">Transmembrane</keyword>
<evidence type="ECO:0000256" key="1">
    <source>
        <dbReference type="SAM" id="Phobius"/>
    </source>
</evidence>
<dbReference type="AlphaFoldDB" id="A0A816UEK1"/>
<evidence type="ECO:0000313" key="2">
    <source>
        <dbReference type="EMBL" id="CAF2108141.1"/>
    </source>
</evidence>
<organism evidence="2 3">
    <name type="scientific">Rotaria magnacalcarata</name>
    <dbReference type="NCBI Taxonomy" id="392030"/>
    <lineage>
        <taxon>Eukaryota</taxon>
        <taxon>Metazoa</taxon>
        <taxon>Spiralia</taxon>
        <taxon>Gnathifera</taxon>
        <taxon>Rotifera</taxon>
        <taxon>Eurotatoria</taxon>
        <taxon>Bdelloidea</taxon>
        <taxon>Philodinida</taxon>
        <taxon>Philodinidae</taxon>
        <taxon>Rotaria</taxon>
    </lineage>
</organism>
<evidence type="ECO:0000313" key="3">
    <source>
        <dbReference type="Proteomes" id="UP000663824"/>
    </source>
</evidence>
<comment type="caution">
    <text evidence="2">The sequence shown here is derived from an EMBL/GenBank/DDBJ whole genome shotgun (WGS) entry which is preliminary data.</text>
</comment>
<reference evidence="2" key="1">
    <citation type="submission" date="2021-02" db="EMBL/GenBank/DDBJ databases">
        <authorList>
            <person name="Nowell W R."/>
        </authorList>
    </citation>
    <scope>NUCLEOTIDE SEQUENCE</scope>
</reference>
<name>A0A816UEK1_9BILA</name>
<dbReference type="EMBL" id="CAJNRE010012164">
    <property type="protein sequence ID" value="CAF2108141.1"/>
    <property type="molecule type" value="Genomic_DNA"/>
</dbReference>
<protein>
    <submittedName>
        <fullName evidence="2">Uncharacterized protein</fullName>
    </submittedName>
</protein>
<dbReference type="Proteomes" id="UP000663824">
    <property type="component" value="Unassembled WGS sequence"/>
</dbReference>
<sequence length="375" mass="41186">MQKSIRVAPRTIQFADQIQVREIPNNEEEEEQDKSNRRASWDPNLNNKDVFRIIPPKRQRNCVIGFVVCGLIVVVIILGISLGAILSQTSTTTADQSLTYNEVCKPGSNQCKSSQNLYCPNGFCSCISPYSWNTVLKTCRCTLLTYNQVCSTSSQCNSSLGLICTSQICQCDGYHSWVSLNNTCVTIVNNTLNYGDTCAVGSSQCNSSVELTCTGNCTCKNSKVWNISTCVCPAATFLNSSNLCQTAYTNNQTCTIGSNQCDSTRGLSCYNNSRCACDSTKYWNIAFQTCLLRLNYSEACSHDSDCQPTLICPTVPGYCNCPLYLADYVCNCANTTYYDSTLQQCVNRTAYNGSCISAANYTCLSPLYCNAGRCN</sequence>